<sequence>MGGTAVELLPGGLLDRLVATAGPDGLSPVRAAAAAGAFVRAHEEVTALRAGDPVSLLAWEHYTWHSRWLGLPDGDARPMGHLLLRMFERPPRPRRERVTRAEDWIVGRLLTDLRDTRATLSPQLLSASPAGTAASNLGLGIASIDEARERLADRPDLLGHLDLLAADLAARADERTLAEEYLTAAQRRLTDAGDRSGLAAAALLLGDLRAAPLMSPLGWNCVLSVEPSSPDCALAETVEAAEFDGSTVDSSGALAAYATAAQCYEATGGVAGLAAVALRHCYLALLDGDPAGAIALAERAGAAFAEEGRPLDAAVAACHGALAAIADDRLAVDAQGADRIVAAGRATIGDAPTVGLGLLCTRMARYWASRGRRPERARAALGLAERIFAGIAEPVLRSQTVAEIAQVAASVGDVAAVRIAVRDALAADAAPLVEPADPTDDRRIRRALLAGRLYTLASGVRDVDGMRLASRDLEDALGPLRTGLAGYTGRALVIANHLLTIATPPGHRIVDLLYRAREARDAGASDVDGSLVAQARADLELIPSGERDLAEALLLAHVGDRAGASEAFARHTQRELAPLPAGGQEWRMAHVAGLAFQLTVGHTARAAAHHAALVAARTPWWAGLGPDWQHLSTEGRLREQQHEEAAALEAFDRALEEIEGVRAGLNRDDLKTWFFSGAEVQNTYLDAIRVALRLGEHGRAFGYAERARARALLDLLSANAGVDHAGLPEELVRRWRWAGADVTLARGRLARALQRPEPDGAEIAELRARLDRADERLRAVEAELQAGNSRFWRTVNPQAETRNLADVAAALPPGVAVLQYAVGRYDLLSWAVTRDGMVAAHRAEGEHGIQGLVAGMLDACATGDEYAAPAERLADLLLEPLRPVVEAATALLLVPSGPLARLPFAALPWNGSTLGAAVPLTVLPSASASATARPAGPAGGRSLVVGDPSGMAYVPEGSAVPIPQPALPAAGVEAWRVAGLLGGAVDLLLGDDATEARVRALLPDAAVVHLATHGVLDPNAPLATAVLLASGESLTAAELFGQRLNADLVVLSACRTGTGTVVRGDELLGLGRAVLAAGARSVVVTLWSISDLSATLFMSEFHRRRLAGESDARALRAAGGYLRALSREEAVAAFEGLRAGAERSGDGDLVARLDRAREIGGWSRTSAPFAHPYHWAPYVLVSAGVGAAPG</sequence>
<gene>
    <name evidence="3" type="ORF">Val02_28620</name>
</gene>
<dbReference type="InterPro" id="IPR024983">
    <property type="entry name" value="CHAT_dom"/>
</dbReference>
<evidence type="ECO:0000313" key="3">
    <source>
        <dbReference type="EMBL" id="GIJ45976.1"/>
    </source>
</evidence>
<dbReference type="Pfam" id="PF12770">
    <property type="entry name" value="CHAT"/>
    <property type="match status" value="1"/>
</dbReference>
<evidence type="ECO:0000256" key="1">
    <source>
        <dbReference type="SAM" id="Coils"/>
    </source>
</evidence>
<name>A0A8J3YIY5_9ACTN</name>
<keyword evidence="4" id="KW-1185">Reference proteome</keyword>
<keyword evidence="1" id="KW-0175">Coiled coil</keyword>
<dbReference type="EMBL" id="BOPF01000009">
    <property type="protein sequence ID" value="GIJ45976.1"/>
    <property type="molecule type" value="Genomic_DNA"/>
</dbReference>
<accession>A0A8J3YIY5</accession>
<dbReference type="Proteomes" id="UP000619260">
    <property type="component" value="Unassembled WGS sequence"/>
</dbReference>
<organism evidence="3 4">
    <name type="scientific">Virgisporangium aliadipatigenens</name>
    <dbReference type="NCBI Taxonomy" id="741659"/>
    <lineage>
        <taxon>Bacteria</taxon>
        <taxon>Bacillati</taxon>
        <taxon>Actinomycetota</taxon>
        <taxon>Actinomycetes</taxon>
        <taxon>Micromonosporales</taxon>
        <taxon>Micromonosporaceae</taxon>
        <taxon>Virgisporangium</taxon>
    </lineage>
</organism>
<reference evidence="3" key="1">
    <citation type="submission" date="2021-01" db="EMBL/GenBank/DDBJ databases">
        <title>Whole genome shotgun sequence of Virgisporangium aliadipatigenens NBRC 105644.</title>
        <authorList>
            <person name="Komaki H."/>
            <person name="Tamura T."/>
        </authorList>
    </citation>
    <scope>NUCLEOTIDE SEQUENCE</scope>
    <source>
        <strain evidence="3">NBRC 105644</strain>
    </source>
</reference>
<proteinExistence type="predicted"/>
<feature type="coiled-coil region" evidence="1">
    <location>
        <begin position="763"/>
        <end position="790"/>
    </location>
</feature>
<comment type="caution">
    <text evidence="3">The sequence shown here is derived from an EMBL/GenBank/DDBJ whole genome shotgun (WGS) entry which is preliminary data.</text>
</comment>
<dbReference type="RefSeq" id="WP_203899530.1">
    <property type="nucleotide sequence ID" value="NZ_BOPF01000009.1"/>
</dbReference>
<evidence type="ECO:0000313" key="4">
    <source>
        <dbReference type="Proteomes" id="UP000619260"/>
    </source>
</evidence>
<evidence type="ECO:0000259" key="2">
    <source>
        <dbReference type="Pfam" id="PF12770"/>
    </source>
</evidence>
<protein>
    <recommendedName>
        <fullName evidence="2">CHAT domain-containing protein</fullName>
    </recommendedName>
</protein>
<dbReference type="PANTHER" id="PTHR10098">
    <property type="entry name" value="RAPSYN-RELATED"/>
    <property type="match status" value="1"/>
</dbReference>
<dbReference type="AlphaFoldDB" id="A0A8J3YIY5"/>
<feature type="domain" description="CHAT" evidence="2">
    <location>
        <begin position="868"/>
        <end position="1181"/>
    </location>
</feature>
<dbReference type="PANTHER" id="PTHR10098:SF108">
    <property type="entry name" value="TETRATRICOPEPTIDE REPEAT PROTEIN 28"/>
    <property type="match status" value="1"/>
</dbReference>